<evidence type="ECO:0000256" key="10">
    <source>
        <dbReference type="SAM" id="MobiDB-lite"/>
    </source>
</evidence>
<dbReference type="InterPro" id="IPR021765">
    <property type="entry name" value="UstYa-like"/>
</dbReference>
<dbReference type="GO" id="GO:0016020">
    <property type="term" value="C:membrane"/>
    <property type="evidence" value="ECO:0007669"/>
    <property type="project" value="UniProtKB-SubCell"/>
</dbReference>
<name>A0AAE0K6K9_9PEZI</name>
<keyword evidence="7" id="KW-0472">Membrane</keyword>
<keyword evidence="3" id="KW-0812">Transmembrane</keyword>
<evidence type="ECO:0000256" key="9">
    <source>
        <dbReference type="ARBA" id="ARBA00035112"/>
    </source>
</evidence>
<reference evidence="11" key="1">
    <citation type="journal article" date="2023" name="Mol. Phylogenet. Evol.">
        <title>Genome-scale phylogeny and comparative genomics of the fungal order Sordariales.</title>
        <authorList>
            <person name="Hensen N."/>
            <person name="Bonometti L."/>
            <person name="Westerberg I."/>
            <person name="Brannstrom I.O."/>
            <person name="Guillou S."/>
            <person name="Cros-Aarteil S."/>
            <person name="Calhoun S."/>
            <person name="Haridas S."/>
            <person name="Kuo A."/>
            <person name="Mondo S."/>
            <person name="Pangilinan J."/>
            <person name="Riley R."/>
            <person name="LaButti K."/>
            <person name="Andreopoulos B."/>
            <person name="Lipzen A."/>
            <person name="Chen C."/>
            <person name="Yan M."/>
            <person name="Daum C."/>
            <person name="Ng V."/>
            <person name="Clum A."/>
            <person name="Steindorff A."/>
            <person name="Ohm R.A."/>
            <person name="Martin F."/>
            <person name="Silar P."/>
            <person name="Natvig D.O."/>
            <person name="Lalanne C."/>
            <person name="Gautier V."/>
            <person name="Ament-Velasquez S.L."/>
            <person name="Kruys A."/>
            <person name="Hutchinson M.I."/>
            <person name="Powell A.J."/>
            <person name="Barry K."/>
            <person name="Miller A.N."/>
            <person name="Grigoriev I.V."/>
            <person name="Debuchy R."/>
            <person name="Gladieux P."/>
            <person name="Hiltunen Thoren M."/>
            <person name="Johannesson H."/>
        </authorList>
    </citation>
    <scope>NUCLEOTIDE SEQUENCE</scope>
    <source>
        <strain evidence="11">CBS 958.72</strain>
    </source>
</reference>
<dbReference type="Proteomes" id="UP001287356">
    <property type="component" value="Unassembled WGS sequence"/>
</dbReference>
<dbReference type="GO" id="GO:0043386">
    <property type="term" value="P:mycotoxin biosynthetic process"/>
    <property type="evidence" value="ECO:0007669"/>
    <property type="project" value="InterPro"/>
</dbReference>
<dbReference type="Pfam" id="PF11807">
    <property type="entry name" value="UstYa"/>
    <property type="match status" value="1"/>
</dbReference>
<evidence type="ECO:0000256" key="4">
    <source>
        <dbReference type="ARBA" id="ARBA00022989"/>
    </source>
</evidence>
<evidence type="ECO:0008006" key="13">
    <source>
        <dbReference type="Google" id="ProtNLM"/>
    </source>
</evidence>
<proteinExistence type="inferred from homology"/>
<keyword evidence="8" id="KW-0325">Glycoprotein</keyword>
<accession>A0AAE0K6K9</accession>
<dbReference type="AlphaFoldDB" id="A0AAE0K6K9"/>
<organism evidence="11 12">
    <name type="scientific">Lasiosphaeria ovina</name>
    <dbReference type="NCBI Taxonomy" id="92902"/>
    <lineage>
        <taxon>Eukaryota</taxon>
        <taxon>Fungi</taxon>
        <taxon>Dikarya</taxon>
        <taxon>Ascomycota</taxon>
        <taxon>Pezizomycotina</taxon>
        <taxon>Sordariomycetes</taxon>
        <taxon>Sordariomycetidae</taxon>
        <taxon>Sordariales</taxon>
        <taxon>Lasiosphaeriaceae</taxon>
        <taxon>Lasiosphaeria</taxon>
    </lineage>
</organism>
<evidence type="ECO:0000256" key="6">
    <source>
        <dbReference type="ARBA" id="ARBA00023026"/>
    </source>
</evidence>
<evidence type="ECO:0000313" key="11">
    <source>
        <dbReference type="EMBL" id="KAK3371049.1"/>
    </source>
</evidence>
<evidence type="ECO:0000256" key="2">
    <source>
        <dbReference type="ARBA" id="ARBA00004685"/>
    </source>
</evidence>
<keyword evidence="5" id="KW-0560">Oxidoreductase</keyword>
<dbReference type="PANTHER" id="PTHR33365:SF11">
    <property type="entry name" value="TAT PATHWAY SIGNAL SEQUENCE"/>
    <property type="match status" value="1"/>
</dbReference>
<comment type="subcellular location">
    <subcellularLocation>
        <location evidence="1">Membrane</location>
        <topology evidence="1">Single-pass membrane protein</topology>
    </subcellularLocation>
</comment>
<comment type="similarity">
    <text evidence="9">Belongs to the ustYa family.</text>
</comment>
<feature type="compositionally biased region" description="Basic and acidic residues" evidence="10">
    <location>
        <begin position="1"/>
        <end position="12"/>
    </location>
</feature>
<evidence type="ECO:0000256" key="1">
    <source>
        <dbReference type="ARBA" id="ARBA00004167"/>
    </source>
</evidence>
<keyword evidence="6" id="KW-0843">Virulence</keyword>
<feature type="region of interest" description="Disordered" evidence="10">
    <location>
        <begin position="1"/>
        <end position="36"/>
    </location>
</feature>
<protein>
    <recommendedName>
        <fullName evidence="13">Tat pathway signal sequence</fullName>
    </recommendedName>
</protein>
<sequence>MSELQQREHDDVESAPFLDDEVKEISPRGASLSDRAARPKSRTLIYQCLPYLLLGAVSFGLGRYSSTNGTREKNLLLSQSIFSEVSTKLVTFQPDESYNDDPLGPDGLLSPWSKLSPPGKGHVRVDDPSAWKLSGGYPLNDSAHSAAEEYTMSVFHQLHCLAAIKSKVSKLQDWYHGENDKEYLAFALSQEHMRDDHIYHCIDYIRQAIMCCGDTTLEKSRTVDGKIVQGVDGWGVEHQCRDFEAIFAYGEAHRTNNDTGIN</sequence>
<reference evidence="11" key="2">
    <citation type="submission" date="2023-06" db="EMBL/GenBank/DDBJ databases">
        <authorList>
            <consortium name="Lawrence Berkeley National Laboratory"/>
            <person name="Haridas S."/>
            <person name="Hensen N."/>
            <person name="Bonometti L."/>
            <person name="Westerberg I."/>
            <person name="Brannstrom I.O."/>
            <person name="Guillou S."/>
            <person name="Cros-Aarteil S."/>
            <person name="Calhoun S."/>
            <person name="Kuo A."/>
            <person name="Mondo S."/>
            <person name="Pangilinan J."/>
            <person name="Riley R."/>
            <person name="Labutti K."/>
            <person name="Andreopoulos B."/>
            <person name="Lipzen A."/>
            <person name="Chen C."/>
            <person name="Yanf M."/>
            <person name="Daum C."/>
            <person name="Ng V."/>
            <person name="Clum A."/>
            <person name="Steindorff A."/>
            <person name="Ohm R."/>
            <person name="Martin F."/>
            <person name="Silar P."/>
            <person name="Natvig D."/>
            <person name="Lalanne C."/>
            <person name="Gautier V."/>
            <person name="Ament-Velasquez S.L."/>
            <person name="Kruys A."/>
            <person name="Hutchinson M.I."/>
            <person name="Powell A.J."/>
            <person name="Barry K."/>
            <person name="Miller A.N."/>
            <person name="Grigoriev I.V."/>
            <person name="Debuchy R."/>
            <person name="Gladieux P."/>
            <person name="Thoren M.H."/>
            <person name="Johannesson H."/>
        </authorList>
    </citation>
    <scope>NUCLEOTIDE SEQUENCE</scope>
    <source>
        <strain evidence="11">CBS 958.72</strain>
    </source>
</reference>
<keyword evidence="4" id="KW-1133">Transmembrane helix</keyword>
<comment type="caution">
    <text evidence="11">The sequence shown here is derived from an EMBL/GenBank/DDBJ whole genome shotgun (WGS) entry which is preliminary data.</text>
</comment>
<dbReference type="PANTHER" id="PTHR33365">
    <property type="entry name" value="YALI0B05434P"/>
    <property type="match status" value="1"/>
</dbReference>
<dbReference type="GO" id="GO:0016491">
    <property type="term" value="F:oxidoreductase activity"/>
    <property type="evidence" value="ECO:0007669"/>
    <property type="project" value="UniProtKB-KW"/>
</dbReference>
<evidence type="ECO:0000256" key="8">
    <source>
        <dbReference type="ARBA" id="ARBA00023180"/>
    </source>
</evidence>
<evidence type="ECO:0000256" key="7">
    <source>
        <dbReference type="ARBA" id="ARBA00023136"/>
    </source>
</evidence>
<dbReference type="EMBL" id="JAULSN010000005">
    <property type="protein sequence ID" value="KAK3371049.1"/>
    <property type="molecule type" value="Genomic_DNA"/>
</dbReference>
<evidence type="ECO:0000313" key="12">
    <source>
        <dbReference type="Proteomes" id="UP001287356"/>
    </source>
</evidence>
<comment type="pathway">
    <text evidence="2">Mycotoxin biosynthesis.</text>
</comment>
<keyword evidence="12" id="KW-1185">Reference proteome</keyword>
<evidence type="ECO:0000256" key="5">
    <source>
        <dbReference type="ARBA" id="ARBA00023002"/>
    </source>
</evidence>
<gene>
    <name evidence="11" type="ORF">B0T24DRAFT_594904</name>
</gene>
<evidence type="ECO:0000256" key="3">
    <source>
        <dbReference type="ARBA" id="ARBA00022692"/>
    </source>
</evidence>